<organism evidence="1 2">
    <name type="scientific">Taklimakanibacter albus</name>
    <dbReference type="NCBI Taxonomy" id="2800327"/>
    <lineage>
        <taxon>Bacteria</taxon>
        <taxon>Pseudomonadati</taxon>
        <taxon>Pseudomonadota</taxon>
        <taxon>Alphaproteobacteria</taxon>
        <taxon>Hyphomicrobiales</taxon>
        <taxon>Aestuariivirgaceae</taxon>
        <taxon>Taklimakanibacter</taxon>
    </lineage>
</organism>
<gene>
    <name evidence="1" type="ORF">JHL16_15075</name>
</gene>
<name>A0ACC5R4U4_9HYPH</name>
<keyword evidence="2" id="KW-1185">Reference proteome</keyword>
<comment type="caution">
    <text evidence="1">The sequence shown here is derived from an EMBL/GenBank/DDBJ whole genome shotgun (WGS) entry which is preliminary data.</text>
</comment>
<dbReference type="EC" id="1.1.1.47" evidence="1"/>
<protein>
    <submittedName>
        <fullName evidence="1">Glucose 1-dehydrogenase</fullName>
        <ecNumber evidence="1">1.1.1.47</ecNumber>
    </submittedName>
</protein>
<evidence type="ECO:0000313" key="2">
    <source>
        <dbReference type="Proteomes" id="UP000616151"/>
    </source>
</evidence>
<reference evidence="1" key="1">
    <citation type="submission" date="2021-01" db="EMBL/GenBank/DDBJ databases">
        <authorList>
            <person name="Sun Q."/>
        </authorList>
    </citation>
    <scope>NUCLEOTIDE SEQUENCE</scope>
    <source>
        <strain evidence="1">YIM B02566</strain>
    </source>
</reference>
<proteinExistence type="predicted"/>
<dbReference type="EMBL" id="JAENHL010000007">
    <property type="protein sequence ID" value="MBK1867679.1"/>
    <property type="molecule type" value="Genomic_DNA"/>
</dbReference>
<evidence type="ECO:0000313" key="1">
    <source>
        <dbReference type="EMBL" id="MBK1867679.1"/>
    </source>
</evidence>
<sequence>MSDLKGKVAVITGAGAGMGQAHAELMAERGAIIIAQDIDGARAETTAALVRKKGGAADAVACDVADVAALTATLDKVLAKHGRVDILVNNAGIGGEPIIEETSEEHFDRMFAVHVRGSFFAAKAVIPAMKKQRSGKIINISSIWGMVGHHYASPYCAAKAALLGLTKAWAKELAPWNIHVNAVAPGGVITEMVLAQPDIEKKMAQKVARVPLGRYAEARELSYTVAFLASSQSDFITGQVISPNGGEVIVGI</sequence>
<dbReference type="Proteomes" id="UP000616151">
    <property type="component" value="Unassembled WGS sequence"/>
</dbReference>
<accession>A0ACC5R4U4</accession>
<keyword evidence="1" id="KW-0560">Oxidoreductase</keyword>